<dbReference type="RefSeq" id="WP_186976035.1">
    <property type="nucleotide sequence ID" value="NZ_JACOOH010000004.1"/>
</dbReference>
<dbReference type="InterPro" id="IPR014284">
    <property type="entry name" value="RNA_pol_sigma-70_dom"/>
</dbReference>
<keyword evidence="4" id="KW-0804">Transcription</keyword>
<name>A0ABR7D0U1_9BACT</name>
<evidence type="ECO:0000256" key="4">
    <source>
        <dbReference type="ARBA" id="ARBA00023163"/>
    </source>
</evidence>
<dbReference type="NCBIfam" id="TIGR02985">
    <property type="entry name" value="Sig70_bacteroi1"/>
    <property type="match status" value="1"/>
</dbReference>
<reference evidence="7 8" key="1">
    <citation type="submission" date="2020-08" db="EMBL/GenBank/DDBJ databases">
        <title>Genome public.</title>
        <authorList>
            <person name="Liu C."/>
            <person name="Sun Q."/>
        </authorList>
    </citation>
    <scope>NUCLEOTIDE SEQUENCE [LARGE SCALE GENOMIC DNA]</scope>
    <source>
        <strain evidence="7 8">NSJ-56</strain>
    </source>
</reference>
<dbReference type="SUPFAM" id="SSF88659">
    <property type="entry name" value="Sigma3 and sigma4 domains of RNA polymerase sigma factors"/>
    <property type="match status" value="1"/>
</dbReference>
<dbReference type="InterPro" id="IPR013324">
    <property type="entry name" value="RNA_pol_sigma_r3/r4-like"/>
</dbReference>
<feature type="domain" description="RNA polymerase sigma factor 70 region 4 type 2" evidence="6">
    <location>
        <begin position="118"/>
        <end position="160"/>
    </location>
</feature>
<gene>
    <name evidence="7" type="ORF">H8S64_10615</name>
</gene>
<dbReference type="Gene3D" id="1.10.10.10">
    <property type="entry name" value="Winged helix-like DNA-binding domain superfamily/Winged helix DNA-binding domain"/>
    <property type="match status" value="1"/>
</dbReference>
<dbReference type="Gene3D" id="1.10.1740.10">
    <property type="match status" value="1"/>
</dbReference>
<evidence type="ECO:0000256" key="1">
    <source>
        <dbReference type="ARBA" id="ARBA00010641"/>
    </source>
</evidence>
<dbReference type="InterPro" id="IPR014327">
    <property type="entry name" value="RNA_pol_sigma70_bacteroid"/>
</dbReference>
<dbReference type="PANTHER" id="PTHR43133">
    <property type="entry name" value="RNA POLYMERASE ECF-TYPE SIGMA FACTO"/>
    <property type="match status" value="1"/>
</dbReference>
<evidence type="ECO:0000259" key="6">
    <source>
        <dbReference type="Pfam" id="PF08281"/>
    </source>
</evidence>
<dbReference type="InterPro" id="IPR039425">
    <property type="entry name" value="RNA_pol_sigma-70-like"/>
</dbReference>
<dbReference type="InterPro" id="IPR013325">
    <property type="entry name" value="RNA_pol_sigma_r2"/>
</dbReference>
<comment type="caution">
    <text evidence="7">The sequence shown here is derived from an EMBL/GenBank/DDBJ whole genome shotgun (WGS) entry which is preliminary data.</text>
</comment>
<feature type="domain" description="RNA polymerase sigma-70 region 2" evidence="5">
    <location>
        <begin position="22"/>
        <end position="88"/>
    </location>
</feature>
<dbReference type="InterPro" id="IPR036388">
    <property type="entry name" value="WH-like_DNA-bd_sf"/>
</dbReference>
<keyword evidence="3" id="KW-0731">Sigma factor</keyword>
<evidence type="ECO:0000313" key="7">
    <source>
        <dbReference type="EMBL" id="MBC5621551.1"/>
    </source>
</evidence>
<dbReference type="InterPro" id="IPR007627">
    <property type="entry name" value="RNA_pol_sigma70_r2"/>
</dbReference>
<dbReference type="NCBIfam" id="TIGR02937">
    <property type="entry name" value="sigma70-ECF"/>
    <property type="match status" value="1"/>
</dbReference>
<evidence type="ECO:0000313" key="8">
    <source>
        <dbReference type="Proteomes" id="UP000646484"/>
    </source>
</evidence>
<keyword evidence="2" id="KW-0805">Transcription regulation</keyword>
<dbReference type="Pfam" id="PF04542">
    <property type="entry name" value="Sigma70_r2"/>
    <property type="match status" value="1"/>
</dbReference>
<sequence>MVSNESVKIVDLSDSKQFKAGYEQYFTALKYFALQYIKDEEVVFDLLQDFFMKLWEKGEVFQNEETLKVYLYRGVRNNCLTYIRNKRRAEKRLEGYTCDELEEDFVSKVIEAEVFAMINQVFEELPESCKRVYRLSLEGKSHQEIADELHIAINTIKRHKNNANHYIRERLEKLLILMMLMAPDI</sequence>
<evidence type="ECO:0000256" key="2">
    <source>
        <dbReference type="ARBA" id="ARBA00023015"/>
    </source>
</evidence>
<dbReference type="InterPro" id="IPR013249">
    <property type="entry name" value="RNA_pol_sigma70_r4_t2"/>
</dbReference>
<proteinExistence type="inferred from homology"/>
<evidence type="ECO:0000259" key="5">
    <source>
        <dbReference type="Pfam" id="PF04542"/>
    </source>
</evidence>
<dbReference type="PANTHER" id="PTHR43133:SF46">
    <property type="entry name" value="RNA POLYMERASE SIGMA-70 FACTOR ECF SUBFAMILY"/>
    <property type="match status" value="1"/>
</dbReference>
<protein>
    <submittedName>
        <fullName evidence="7">RNA polymerase sigma-70 factor</fullName>
    </submittedName>
</protein>
<evidence type="ECO:0000256" key="3">
    <source>
        <dbReference type="ARBA" id="ARBA00023082"/>
    </source>
</evidence>
<dbReference type="SUPFAM" id="SSF88946">
    <property type="entry name" value="Sigma2 domain of RNA polymerase sigma factors"/>
    <property type="match status" value="1"/>
</dbReference>
<comment type="similarity">
    <text evidence="1">Belongs to the sigma-70 factor family. ECF subfamily.</text>
</comment>
<dbReference type="Pfam" id="PF08281">
    <property type="entry name" value="Sigma70_r4_2"/>
    <property type="match status" value="1"/>
</dbReference>
<dbReference type="Proteomes" id="UP000646484">
    <property type="component" value="Unassembled WGS sequence"/>
</dbReference>
<keyword evidence="8" id="KW-1185">Reference proteome</keyword>
<dbReference type="EMBL" id="JACOOH010000004">
    <property type="protein sequence ID" value="MBC5621551.1"/>
    <property type="molecule type" value="Genomic_DNA"/>
</dbReference>
<accession>A0ABR7D0U1</accession>
<organism evidence="7 8">
    <name type="scientific">Butyricimonas hominis</name>
    <dbReference type="NCBI Taxonomy" id="2763032"/>
    <lineage>
        <taxon>Bacteria</taxon>
        <taxon>Pseudomonadati</taxon>
        <taxon>Bacteroidota</taxon>
        <taxon>Bacteroidia</taxon>
        <taxon>Bacteroidales</taxon>
        <taxon>Odoribacteraceae</taxon>
        <taxon>Butyricimonas</taxon>
    </lineage>
</organism>